<dbReference type="RefSeq" id="WP_188790857.1">
    <property type="nucleotide sequence ID" value="NZ_BMJV01000005.1"/>
</dbReference>
<comment type="caution">
    <text evidence="1">The sequence shown here is derived from an EMBL/GenBank/DDBJ whole genome shotgun (WGS) entry which is preliminary data.</text>
</comment>
<sequence>MNASKRKLMVVDTADLPEYPIPSEERLDSHYFIQWNLKRWRKSYFRRLVEPEVGWFGFLLICESQDESPIGTLPLDERLLANTLGVSLDRWRQLCEREITPLHGWYQVRCDTGEIRYGHRIVQKVALEALKSKRKNQEDTEQRRLAKRLKDLREMVEKRIGAGQLLKNPSFLESFNDWLEDNYPDSQRREPLVRRALDEFQMEMAG</sequence>
<evidence type="ECO:0000313" key="2">
    <source>
        <dbReference type="Proteomes" id="UP000617145"/>
    </source>
</evidence>
<dbReference type="AlphaFoldDB" id="A0A8J3EGN5"/>
<protein>
    <submittedName>
        <fullName evidence="1">Uncharacterized protein</fullName>
    </submittedName>
</protein>
<dbReference type="Proteomes" id="UP000617145">
    <property type="component" value="Unassembled WGS sequence"/>
</dbReference>
<reference evidence="1" key="2">
    <citation type="submission" date="2020-09" db="EMBL/GenBank/DDBJ databases">
        <authorList>
            <person name="Sun Q."/>
            <person name="Zhou Y."/>
        </authorList>
    </citation>
    <scope>NUCLEOTIDE SEQUENCE</scope>
    <source>
        <strain evidence="1">CGMCC 1.15762</strain>
    </source>
</reference>
<reference evidence="1" key="1">
    <citation type="journal article" date="2014" name="Int. J. Syst. Evol. Microbiol.">
        <title>Complete genome sequence of Corynebacterium casei LMG S-19264T (=DSM 44701T), isolated from a smear-ripened cheese.</title>
        <authorList>
            <consortium name="US DOE Joint Genome Institute (JGI-PGF)"/>
            <person name="Walter F."/>
            <person name="Albersmeier A."/>
            <person name="Kalinowski J."/>
            <person name="Ruckert C."/>
        </authorList>
    </citation>
    <scope>NUCLEOTIDE SEQUENCE</scope>
    <source>
        <strain evidence="1">CGMCC 1.15762</strain>
    </source>
</reference>
<proteinExistence type="predicted"/>
<accession>A0A8J3EGN5</accession>
<evidence type="ECO:0000313" key="1">
    <source>
        <dbReference type="EMBL" id="GGG77669.1"/>
    </source>
</evidence>
<organism evidence="1 2">
    <name type="scientific">Salipiger pallidus</name>
    <dbReference type="NCBI Taxonomy" id="1775170"/>
    <lineage>
        <taxon>Bacteria</taxon>
        <taxon>Pseudomonadati</taxon>
        <taxon>Pseudomonadota</taxon>
        <taxon>Alphaproteobacteria</taxon>
        <taxon>Rhodobacterales</taxon>
        <taxon>Roseobacteraceae</taxon>
        <taxon>Salipiger</taxon>
    </lineage>
</organism>
<keyword evidence="2" id="KW-1185">Reference proteome</keyword>
<dbReference type="EMBL" id="BMJV01000005">
    <property type="protein sequence ID" value="GGG77669.1"/>
    <property type="molecule type" value="Genomic_DNA"/>
</dbReference>
<name>A0A8J3EGN5_9RHOB</name>
<gene>
    <name evidence="1" type="ORF">GCM10011415_28220</name>
</gene>